<dbReference type="InterPro" id="IPR007527">
    <property type="entry name" value="Znf_SWIM"/>
</dbReference>
<evidence type="ECO:0000256" key="2">
    <source>
        <dbReference type="SAM" id="MobiDB-lite"/>
    </source>
</evidence>
<feature type="domain" description="SWIM-type" evidence="3">
    <location>
        <begin position="192"/>
        <end position="227"/>
    </location>
</feature>
<evidence type="ECO:0000259" key="3">
    <source>
        <dbReference type="PROSITE" id="PS50966"/>
    </source>
</evidence>
<evidence type="ECO:0000256" key="1">
    <source>
        <dbReference type="PROSITE-ProRule" id="PRU00325"/>
    </source>
</evidence>
<dbReference type="GO" id="GO:0008270">
    <property type="term" value="F:zinc ion binding"/>
    <property type="evidence" value="ECO:0007669"/>
    <property type="project" value="UniProtKB-KW"/>
</dbReference>
<organism evidence="4 5">
    <name type="scientific">Favolaschia claudopus</name>
    <dbReference type="NCBI Taxonomy" id="2862362"/>
    <lineage>
        <taxon>Eukaryota</taxon>
        <taxon>Fungi</taxon>
        <taxon>Dikarya</taxon>
        <taxon>Basidiomycota</taxon>
        <taxon>Agaricomycotina</taxon>
        <taxon>Agaricomycetes</taxon>
        <taxon>Agaricomycetidae</taxon>
        <taxon>Agaricales</taxon>
        <taxon>Marasmiineae</taxon>
        <taxon>Mycenaceae</taxon>
        <taxon>Favolaschia</taxon>
    </lineage>
</organism>
<reference evidence="4 5" key="1">
    <citation type="journal article" date="2024" name="J Genomics">
        <title>Draft genome sequencing and assembly of Favolaschia claudopus CIRM-BRFM 2984 isolated from oak limbs.</title>
        <authorList>
            <person name="Navarro D."/>
            <person name="Drula E."/>
            <person name="Chaduli D."/>
            <person name="Cazenave R."/>
            <person name="Ahrendt S."/>
            <person name="Wang J."/>
            <person name="Lipzen A."/>
            <person name="Daum C."/>
            <person name="Barry K."/>
            <person name="Grigoriev I.V."/>
            <person name="Favel A."/>
            <person name="Rosso M.N."/>
            <person name="Martin F."/>
        </authorList>
    </citation>
    <scope>NUCLEOTIDE SEQUENCE [LARGE SCALE GENOMIC DNA]</scope>
    <source>
        <strain evidence="4 5">CIRM-BRFM 2984</strain>
    </source>
</reference>
<comment type="caution">
    <text evidence="4">The sequence shown here is derived from an EMBL/GenBank/DDBJ whole genome shotgun (WGS) entry which is preliminary data.</text>
</comment>
<keyword evidence="5" id="KW-1185">Reference proteome</keyword>
<feature type="compositionally biased region" description="Acidic residues" evidence="2">
    <location>
        <begin position="303"/>
        <end position="322"/>
    </location>
</feature>
<feature type="compositionally biased region" description="Acidic residues" evidence="2">
    <location>
        <begin position="280"/>
        <end position="293"/>
    </location>
</feature>
<dbReference type="AlphaFoldDB" id="A0AAW0ALV2"/>
<sequence>MIDLEVSPTQTQTIAAARSLFVEERMILDKLATEHPKAVRKAHKHVNYLDTYWTTENLWPSFSDYGRSVLASMLGIGVDGVIPTTNHLESFKAHSSAAERSLISEQASRIAALVRLLPGGAALLEKPNQIQTVTAVPGVAYLISDPVRDERAREMVVNRQIGQPTSLPGNLGLVLEAYSSRAFAVDTNATTYTIRLGFNGVVTCTCEDFKKQGGACKHIRGALMIVAALRWRGIHIPDIPIPPSLADAQALQSSMLKITVHPNQRNLPTAQAAETIGNIEGDEEEEEDDDDDNASVATNASSDSDDSDSEFDDEDEDSEDSQ</sequence>
<protein>
    <recommendedName>
        <fullName evidence="3">SWIM-type domain-containing protein</fullName>
    </recommendedName>
</protein>
<keyword evidence="1" id="KW-0863">Zinc-finger</keyword>
<dbReference type="PROSITE" id="PS50966">
    <property type="entry name" value="ZF_SWIM"/>
    <property type="match status" value="1"/>
</dbReference>
<name>A0AAW0ALV2_9AGAR</name>
<feature type="region of interest" description="Disordered" evidence="2">
    <location>
        <begin position="262"/>
        <end position="322"/>
    </location>
</feature>
<accession>A0AAW0ALV2</accession>
<dbReference type="Pfam" id="PF04434">
    <property type="entry name" value="SWIM"/>
    <property type="match status" value="1"/>
</dbReference>
<proteinExistence type="predicted"/>
<evidence type="ECO:0000313" key="4">
    <source>
        <dbReference type="EMBL" id="KAK7013383.1"/>
    </source>
</evidence>
<dbReference type="EMBL" id="JAWWNJ010000059">
    <property type="protein sequence ID" value="KAK7013383.1"/>
    <property type="molecule type" value="Genomic_DNA"/>
</dbReference>
<dbReference type="Proteomes" id="UP001362999">
    <property type="component" value="Unassembled WGS sequence"/>
</dbReference>
<gene>
    <name evidence="4" type="ORF">R3P38DRAFT_3206660</name>
</gene>
<keyword evidence="1" id="KW-0479">Metal-binding</keyword>
<keyword evidence="1" id="KW-0862">Zinc</keyword>
<evidence type="ECO:0000313" key="5">
    <source>
        <dbReference type="Proteomes" id="UP001362999"/>
    </source>
</evidence>